<organism evidence="1 2">
    <name type="scientific">Panagrolaimus sp. JU765</name>
    <dbReference type="NCBI Taxonomy" id="591449"/>
    <lineage>
        <taxon>Eukaryota</taxon>
        <taxon>Metazoa</taxon>
        <taxon>Ecdysozoa</taxon>
        <taxon>Nematoda</taxon>
        <taxon>Chromadorea</taxon>
        <taxon>Rhabditida</taxon>
        <taxon>Tylenchina</taxon>
        <taxon>Panagrolaimomorpha</taxon>
        <taxon>Panagrolaimoidea</taxon>
        <taxon>Panagrolaimidae</taxon>
        <taxon>Panagrolaimus</taxon>
    </lineage>
</organism>
<proteinExistence type="predicted"/>
<accession>A0AC34RK07</accession>
<dbReference type="WBParaSite" id="JU765_v2.g774.t1">
    <property type="protein sequence ID" value="JU765_v2.g774.t1"/>
    <property type="gene ID" value="JU765_v2.g774"/>
</dbReference>
<sequence>MAASKAYGFPLPSSYLDTTNVQIQGEKGSPIGIRLTVALVVTSVEPTSISHLKLQLGDIIQSVNGQKIETRSQFAEIFTKISTSTPTFSMDIVILRPVTVQPVKPCQIPRGYDIVAGCKYHLGILYRIPGCRLSLSIKAYMSKIYVTKTEEGTLAALTLNIGDTILDVEGQPVSTVVDASELLYKTLKSKGFVTLVIEQPVEVVNRNIVRQALTADKSTEPTIPKDVSIICKNELKRFSSNPDLEPVKEIMKSDKKSKREVGHVTVSDKSEDVPIACDGNPNLLMPVPTPNFQLQQSQQGPPPK</sequence>
<protein>
    <submittedName>
        <fullName evidence="2">PDZ domain-containing protein</fullName>
    </submittedName>
</protein>
<reference evidence="2" key="1">
    <citation type="submission" date="2022-11" db="UniProtKB">
        <authorList>
            <consortium name="WormBaseParasite"/>
        </authorList>
    </citation>
    <scope>IDENTIFICATION</scope>
</reference>
<evidence type="ECO:0000313" key="1">
    <source>
        <dbReference type="Proteomes" id="UP000887576"/>
    </source>
</evidence>
<evidence type="ECO:0000313" key="2">
    <source>
        <dbReference type="WBParaSite" id="JU765_v2.g774.t1"/>
    </source>
</evidence>
<name>A0AC34RK07_9BILA</name>
<dbReference type="Proteomes" id="UP000887576">
    <property type="component" value="Unplaced"/>
</dbReference>